<dbReference type="Pfam" id="PF00175">
    <property type="entry name" value="NAD_binding_1"/>
    <property type="match status" value="1"/>
</dbReference>
<protein>
    <submittedName>
        <fullName evidence="5">Ferredoxin-NADP reductase</fullName>
    </submittedName>
</protein>
<dbReference type="EMBL" id="FNPZ01000002">
    <property type="protein sequence ID" value="SDZ05832.1"/>
    <property type="molecule type" value="Genomic_DNA"/>
</dbReference>
<keyword evidence="6" id="KW-1185">Reference proteome</keyword>
<organism evidence="5 6">
    <name type="scientific">Herbiconiux ginsengi</name>
    <dbReference type="NCBI Taxonomy" id="381665"/>
    <lineage>
        <taxon>Bacteria</taxon>
        <taxon>Bacillati</taxon>
        <taxon>Actinomycetota</taxon>
        <taxon>Actinomycetes</taxon>
        <taxon>Micrococcales</taxon>
        <taxon>Microbacteriaceae</taxon>
        <taxon>Herbiconiux</taxon>
    </lineage>
</organism>
<dbReference type="InterPro" id="IPR017927">
    <property type="entry name" value="FAD-bd_FR_type"/>
</dbReference>
<dbReference type="InterPro" id="IPR001433">
    <property type="entry name" value="OxRdtase_FAD/NAD-bd"/>
</dbReference>
<dbReference type="OrthoDB" id="5179582at2"/>
<dbReference type="PANTHER" id="PTHR47354">
    <property type="entry name" value="NADH OXIDOREDUCTASE HCR"/>
    <property type="match status" value="1"/>
</dbReference>
<dbReference type="RefSeq" id="WP_092553099.1">
    <property type="nucleotide sequence ID" value="NZ_FNPZ01000002.1"/>
</dbReference>
<dbReference type="InterPro" id="IPR001709">
    <property type="entry name" value="Flavoprot_Pyr_Nucl_cyt_Rdtase"/>
</dbReference>
<dbReference type="InterPro" id="IPR017938">
    <property type="entry name" value="Riboflavin_synthase-like_b-brl"/>
</dbReference>
<dbReference type="SUPFAM" id="SSF52343">
    <property type="entry name" value="Ferredoxin reductase-like, C-terminal NADP-linked domain"/>
    <property type="match status" value="1"/>
</dbReference>
<evidence type="ECO:0000256" key="1">
    <source>
        <dbReference type="ARBA" id="ARBA00001974"/>
    </source>
</evidence>
<evidence type="ECO:0000259" key="4">
    <source>
        <dbReference type="PROSITE" id="PS51384"/>
    </source>
</evidence>
<keyword evidence="2" id="KW-0479">Metal-binding</keyword>
<feature type="domain" description="FAD-binding FR-type" evidence="4">
    <location>
        <begin position="1"/>
        <end position="102"/>
    </location>
</feature>
<reference evidence="5 6" key="1">
    <citation type="submission" date="2016-10" db="EMBL/GenBank/DDBJ databases">
        <authorList>
            <person name="de Groot N.N."/>
        </authorList>
    </citation>
    <scope>NUCLEOTIDE SEQUENCE [LARGE SCALE GENOMIC DNA]</scope>
    <source>
        <strain evidence="5 6">CGMCC 4.3491</strain>
    </source>
</reference>
<dbReference type="PRINTS" id="PR00371">
    <property type="entry name" value="FPNCR"/>
</dbReference>
<dbReference type="AlphaFoldDB" id="A0A1H3PWZ5"/>
<keyword evidence="2" id="KW-0001">2Fe-2S</keyword>
<dbReference type="PANTHER" id="PTHR47354:SF5">
    <property type="entry name" value="PROTEIN RFBI"/>
    <property type="match status" value="1"/>
</dbReference>
<dbReference type="Gene3D" id="2.40.30.10">
    <property type="entry name" value="Translation factors"/>
    <property type="match status" value="1"/>
</dbReference>
<accession>A0A1H3PWZ5</accession>
<keyword evidence="3" id="KW-0411">Iron-sulfur</keyword>
<sequence length="242" mass="25375">MKWAVADVVGVREETPTARTLMLRIPGWTGALAGQHIDIRLTAPDGYQAARSYSLSSAAGAEFAAVSVELMPDGEVSPYLVRGVNVGDQLEVLGPLGGWFVWKPSQPEPIRLIGGGSGIAPLVSILRTHAEAKSAAPAHLLYSVRSPDYVYFHDELDALAAAANAELTIQYTRHAPQGWTGTVGRLDGARVTSWAASTSPADGGAVSTYICGPTRFVELAADTLVASGADPMSVKTERFGGA</sequence>
<dbReference type="Proteomes" id="UP000198891">
    <property type="component" value="Unassembled WGS sequence"/>
</dbReference>
<gene>
    <name evidence="5" type="ORF">SAMN05216554_2171</name>
</gene>
<evidence type="ECO:0000313" key="5">
    <source>
        <dbReference type="EMBL" id="SDZ05832.1"/>
    </source>
</evidence>
<evidence type="ECO:0000256" key="2">
    <source>
        <dbReference type="ARBA" id="ARBA00022714"/>
    </source>
</evidence>
<evidence type="ECO:0000256" key="3">
    <source>
        <dbReference type="ARBA" id="ARBA00023014"/>
    </source>
</evidence>
<keyword evidence="2" id="KW-0408">Iron</keyword>
<dbReference type="GO" id="GO:0051537">
    <property type="term" value="F:2 iron, 2 sulfur cluster binding"/>
    <property type="evidence" value="ECO:0007669"/>
    <property type="project" value="UniProtKB-KW"/>
</dbReference>
<dbReference type="SUPFAM" id="SSF63380">
    <property type="entry name" value="Riboflavin synthase domain-like"/>
    <property type="match status" value="1"/>
</dbReference>
<dbReference type="STRING" id="381665.SAMN05216554_2171"/>
<evidence type="ECO:0000313" key="6">
    <source>
        <dbReference type="Proteomes" id="UP000198891"/>
    </source>
</evidence>
<dbReference type="InterPro" id="IPR039261">
    <property type="entry name" value="FNR_nucleotide-bd"/>
</dbReference>
<dbReference type="PRINTS" id="PR00406">
    <property type="entry name" value="CYTB5RDTASE"/>
</dbReference>
<dbReference type="PROSITE" id="PS51384">
    <property type="entry name" value="FAD_FR"/>
    <property type="match status" value="1"/>
</dbReference>
<dbReference type="Pfam" id="PF00970">
    <property type="entry name" value="FAD_binding_6"/>
    <property type="match status" value="1"/>
</dbReference>
<dbReference type="GO" id="GO:0016491">
    <property type="term" value="F:oxidoreductase activity"/>
    <property type="evidence" value="ECO:0007669"/>
    <property type="project" value="InterPro"/>
</dbReference>
<dbReference type="InterPro" id="IPR008333">
    <property type="entry name" value="Cbr1-like_FAD-bd_dom"/>
</dbReference>
<dbReference type="Gene3D" id="3.40.50.80">
    <property type="entry name" value="Nucleotide-binding domain of ferredoxin-NADP reductase (FNR) module"/>
    <property type="match status" value="1"/>
</dbReference>
<name>A0A1H3PWZ5_9MICO</name>
<comment type="cofactor">
    <cofactor evidence="1">
        <name>FAD</name>
        <dbReference type="ChEBI" id="CHEBI:57692"/>
    </cofactor>
</comment>
<proteinExistence type="predicted"/>
<dbReference type="InterPro" id="IPR050415">
    <property type="entry name" value="MRET"/>
</dbReference>